<protein>
    <recommendedName>
        <fullName evidence="3">Transposase</fullName>
    </recommendedName>
</protein>
<dbReference type="EMBL" id="JANEYF010001281">
    <property type="protein sequence ID" value="KAJ8965062.1"/>
    <property type="molecule type" value="Genomic_DNA"/>
</dbReference>
<comment type="caution">
    <text evidence="1">The sequence shown here is derived from an EMBL/GenBank/DDBJ whole genome shotgun (WGS) entry which is preliminary data.</text>
</comment>
<evidence type="ECO:0000313" key="1">
    <source>
        <dbReference type="EMBL" id="KAJ8965062.1"/>
    </source>
</evidence>
<sequence>MVFTSEQDAFILMAHFRSGTFNNGLWTYSLQSCIEQFGAEFPNANISYDTFVHRRYVIITRFQTKHCICKGKSTGRPTVLTEKVIIDVQQRMDVNPTMSLSKLSAQTGLSVGTCHKALKKLNLQNTSNGVIQKFDDNAFKEIVKIETDESNDIEAVCIKTETDLLVDIKQEADIVSIDIATLPCEELHNYTSLHSYVDKDEVNVANDQQNQELVFGLDAPYVESETKCFKSAR</sequence>
<organism evidence="1 2">
    <name type="scientific">Rhamnusium bicolor</name>
    <dbReference type="NCBI Taxonomy" id="1586634"/>
    <lineage>
        <taxon>Eukaryota</taxon>
        <taxon>Metazoa</taxon>
        <taxon>Ecdysozoa</taxon>
        <taxon>Arthropoda</taxon>
        <taxon>Hexapoda</taxon>
        <taxon>Insecta</taxon>
        <taxon>Pterygota</taxon>
        <taxon>Neoptera</taxon>
        <taxon>Endopterygota</taxon>
        <taxon>Coleoptera</taxon>
        <taxon>Polyphaga</taxon>
        <taxon>Cucujiformia</taxon>
        <taxon>Chrysomeloidea</taxon>
        <taxon>Cerambycidae</taxon>
        <taxon>Lepturinae</taxon>
        <taxon>Rhagiini</taxon>
        <taxon>Rhamnusium</taxon>
    </lineage>
</organism>
<name>A0AAV8ZJ53_9CUCU</name>
<keyword evidence="2" id="KW-1185">Reference proteome</keyword>
<evidence type="ECO:0008006" key="3">
    <source>
        <dbReference type="Google" id="ProtNLM"/>
    </source>
</evidence>
<dbReference type="Pfam" id="PF13412">
    <property type="entry name" value="HTH_24"/>
    <property type="match status" value="1"/>
</dbReference>
<dbReference type="Proteomes" id="UP001162156">
    <property type="component" value="Unassembled WGS sequence"/>
</dbReference>
<evidence type="ECO:0000313" key="2">
    <source>
        <dbReference type="Proteomes" id="UP001162156"/>
    </source>
</evidence>
<accession>A0AAV8ZJ53</accession>
<dbReference type="AlphaFoldDB" id="A0AAV8ZJ53"/>
<reference evidence="1" key="1">
    <citation type="journal article" date="2023" name="Insect Mol. Biol.">
        <title>Genome sequencing provides insights into the evolution of gene families encoding plant cell wall-degrading enzymes in longhorned beetles.</title>
        <authorList>
            <person name="Shin N.R."/>
            <person name="Okamura Y."/>
            <person name="Kirsch R."/>
            <person name="Pauchet Y."/>
        </authorList>
    </citation>
    <scope>NUCLEOTIDE SEQUENCE</scope>
    <source>
        <strain evidence="1">RBIC_L_NR</strain>
    </source>
</reference>
<gene>
    <name evidence="1" type="ORF">NQ314_004463</name>
</gene>
<proteinExistence type="predicted"/>